<protein>
    <submittedName>
        <fullName evidence="1">Uncharacterized protein</fullName>
    </submittedName>
</protein>
<keyword evidence="2" id="KW-1185">Reference proteome</keyword>
<dbReference type="PANTHER" id="PTHR36811">
    <property type="entry name" value="OS08G0444440 PROTEIN"/>
    <property type="match status" value="1"/>
</dbReference>
<accession>A0AAV6WN93</accession>
<reference evidence="1" key="1">
    <citation type="submission" date="2019-10" db="EMBL/GenBank/DDBJ databases">
        <authorList>
            <person name="Zhang R."/>
            <person name="Pan Y."/>
            <person name="Wang J."/>
            <person name="Ma R."/>
            <person name="Yu S."/>
        </authorList>
    </citation>
    <scope>NUCLEOTIDE SEQUENCE</scope>
    <source>
        <strain evidence="1">LA-IB0</strain>
        <tissue evidence="1">Leaf</tissue>
    </source>
</reference>
<comment type="caution">
    <text evidence="1">The sequence shown here is derived from an EMBL/GenBank/DDBJ whole genome shotgun (WGS) entry which is preliminary data.</text>
</comment>
<name>A0AAV6WN93_9LAMI</name>
<dbReference type="PANTHER" id="PTHR36811:SF2">
    <property type="entry name" value="OS08G0444440 PROTEIN"/>
    <property type="match status" value="1"/>
</dbReference>
<evidence type="ECO:0000313" key="2">
    <source>
        <dbReference type="Proteomes" id="UP000826271"/>
    </source>
</evidence>
<proteinExistence type="predicted"/>
<dbReference type="AlphaFoldDB" id="A0AAV6WN93"/>
<dbReference type="EMBL" id="WHWC01000012">
    <property type="protein sequence ID" value="KAG8372476.1"/>
    <property type="molecule type" value="Genomic_DNA"/>
</dbReference>
<organism evidence="1 2">
    <name type="scientific">Buddleja alternifolia</name>
    <dbReference type="NCBI Taxonomy" id="168488"/>
    <lineage>
        <taxon>Eukaryota</taxon>
        <taxon>Viridiplantae</taxon>
        <taxon>Streptophyta</taxon>
        <taxon>Embryophyta</taxon>
        <taxon>Tracheophyta</taxon>
        <taxon>Spermatophyta</taxon>
        <taxon>Magnoliopsida</taxon>
        <taxon>eudicotyledons</taxon>
        <taxon>Gunneridae</taxon>
        <taxon>Pentapetalae</taxon>
        <taxon>asterids</taxon>
        <taxon>lamiids</taxon>
        <taxon>Lamiales</taxon>
        <taxon>Scrophulariaceae</taxon>
        <taxon>Buddlejeae</taxon>
        <taxon>Buddleja</taxon>
    </lineage>
</organism>
<evidence type="ECO:0000313" key="1">
    <source>
        <dbReference type="EMBL" id="KAG8372476.1"/>
    </source>
</evidence>
<sequence>MAKKVVSFALHKTKKKPIKHSSSKGQNLKLMLNKIINYMKSDTYMFAPLVYPQSSLTSSPPSFAGEVSFEIEPIKKKEKRLVKDVENYLKCDCYMYAPLLMDSASDFATPFTGGNQVEETRMEEATGRSGNALSTLKDIGHDVSSTPATKIAVKHIRVHKETVKHVVHQNCRSSTVPEKLSSRKSSVKPW</sequence>
<dbReference type="Proteomes" id="UP000826271">
    <property type="component" value="Unassembled WGS sequence"/>
</dbReference>
<gene>
    <name evidence="1" type="ORF">BUALT_Bualt12G0070100</name>
</gene>